<dbReference type="AlphaFoldDB" id="A0A6I4UR40"/>
<accession>A0A6I4UR40</accession>
<evidence type="ECO:0000256" key="1">
    <source>
        <dbReference type="ARBA" id="ARBA00023122"/>
    </source>
</evidence>
<keyword evidence="1 2" id="KW-0129">CBS domain</keyword>
<dbReference type="Gene3D" id="3.10.580.10">
    <property type="entry name" value="CBS-domain"/>
    <property type="match status" value="1"/>
</dbReference>
<feature type="domain" description="CBS" evidence="3">
    <location>
        <begin position="76"/>
        <end position="132"/>
    </location>
</feature>
<dbReference type="CDD" id="cd04623">
    <property type="entry name" value="CBS_pair_bac_euk"/>
    <property type="match status" value="1"/>
</dbReference>
<proteinExistence type="predicted"/>
<feature type="domain" description="CBS" evidence="3">
    <location>
        <begin position="8"/>
        <end position="66"/>
    </location>
</feature>
<dbReference type="InterPro" id="IPR051257">
    <property type="entry name" value="Diverse_CBS-Domain"/>
</dbReference>
<dbReference type="Proteomes" id="UP000469159">
    <property type="component" value="Unassembled WGS sequence"/>
</dbReference>
<reference evidence="4 5" key="1">
    <citation type="submission" date="2019-12" db="EMBL/GenBank/DDBJ databases">
        <title>Genomic-based taxomic classification of the family Erythrobacteraceae.</title>
        <authorList>
            <person name="Xu L."/>
        </authorList>
    </citation>
    <scope>NUCLEOTIDE SEQUENCE [LARGE SCALE GENOMIC DNA]</scope>
    <source>
        <strain evidence="4 5">MCCC 1K02066</strain>
    </source>
</reference>
<comment type="caution">
    <text evidence="4">The sequence shown here is derived from an EMBL/GenBank/DDBJ whole genome shotgun (WGS) entry which is preliminary data.</text>
</comment>
<dbReference type="PANTHER" id="PTHR43080:SF2">
    <property type="entry name" value="CBS DOMAIN-CONTAINING PROTEIN"/>
    <property type="match status" value="1"/>
</dbReference>
<dbReference type="PROSITE" id="PS51371">
    <property type="entry name" value="CBS"/>
    <property type="match status" value="2"/>
</dbReference>
<dbReference type="InterPro" id="IPR000644">
    <property type="entry name" value="CBS_dom"/>
</dbReference>
<dbReference type="SMART" id="SM00116">
    <property type="entry name" value="CBS"/>
    <property type="match status" value="2"/>
</dbReference>
<keyword evidence="5" id="KW-1185">Reference proteome</keyword>
<sequence length="143" mass="15498">MDIAQLIATRNPADIYTCPAGATVREAVQLLAEKRIGAMPVLLGGEVAGIFSERDVLYSLADEGSLCLDRQVGDVMTSPPVTISPGTTVDEALALMTRRRIRHLPVMQHGAMIGFISIGDLVKSRIDEVTAEAEQMRQYIQMA</sequence>
<evidence type="ECO:0000313" key="5">
    <source>
        <dbReference type="Proteomes" id="UP000469159"/>
    </source>
</evidence>
<dbReference type="EMBL" id="WTYK01000001">
    <property type="protein sequence ID" value="MXP40204.1"/>
    <property type="molecule type" value="Genomic_DNA"/>
</dbReference>
<dbReference type="InterPro" id="IPR046342">
    <property type="entry name" value="CBS_dom_sf"/>
</dbReference>
<dbReference type="InterPro" id="IPR044725">
    <property type="entry name" value="CBSX3_CBS_dom"/>
</dbReference>
<organism evidence="4 5">
    <name type="scientific">Croceibacterium soli</name>
    <dbReference type="NCBI Taxonomy" id="1739690"/>
    <lineage>
        <taxon>Bacteria</taxon>
        <taxon>Pseudomonadati</taxon>
        <taxon>Pseudomonadota</taxon>
        <taxon>Alphaproteobacteria</taxon>
        <taxon>Sphingomonadales</taxon>
        <taxon>Erythrobacteraceae</taxon>
        <taxon>Croceibacterium</taxon>
    </lineage>
</organism>
<dbReference type="OrthoDB" id="9807125at2"/>
<dbReference type="Pfam" id="PF00571">
    <property type="entry name" value="CBS"/>
    <property type="match status" value="2"/>
</dbReference>
<dbReference type="PANTHER" id="PTHR43080">
    <property type="entry name" value="CBS DOMAIN-CONTAINING PROTEIN CBSX3, MITOCHONDRIAL"/>
    <property type="match status" value="1"/>
</dbReference>
<dbReference type="SUPFAM" id="SSF54631">
    <property type="entry name" value="CBS-domain pair"/>
    <property type="match status" value="1"/>
</dbReference>
<protein>
    <submittedName>
        <fullName evidence="4">CBS domain-containing protein</fullName>
    </submittedName>
</protein>
<dbReference type="RefSeq" id="WP_160745060.1">
    <property type="nucleotide sequence ID" value="NZ_WTYK01000001.1"/>
</dbReference>
<evidence type="ECO:0000313" key="4">
    <source>
        <dbReference type="EMBL" id="MXP40204.1"/>
    </source>
</evidence>
<gene>
    <name evidence="4" type="ORF">GRI75_00920</name>
</gene>
<evidence type="ECO:0000259" key="3">
    <source>
        <dbReference type="PROSITE" id="PS51371"/>
    </source>
</evidence>
<name>A0A6I4UR40_9SPHN</name>
<evidence type="ECO:0000256" key="2">
    <source>
        <dbReference type="PROSITE-ProRule" id="PRU00703"/>
    </source>
</evidence>